<dbReference type="InterPro" id="IPR050902">
    <property type="entry name" value="ABC_Transporter_SBP"/>
</dbReference>
<evidence type="ECO:0000313" key="3">
    <source>
        <dbReference type="EMBL" id="MDG0861948.1"/>
    </source>
</evidence>
<organism evidence="3 4">
    <name type="scientific">Pelomonas aquatica</name>
    <dbReference type="NCBI Taxonomy" id="431058"/>
    <lineage>
        <taxon>Bacteria</taxon>
        <taxon>Pseudomonadati</taxon>
        <taxon>Pseudomonadota</taxon>
        <taxon>Betaproteobacteria</taxon>
        <taxon>Burkholderiales</taxon>
        <taxon>Sphaerotilaceae</taxon>
        <taxon>Roseateles</taxon>
    </lineage>
</organism>
<evidence type="ECO:0000313" key="4">
    <source>
        <dbReference type="Proteomes" id="UP001152766"/>
    </source>
</evidence>
<keyword evidence="1" id="KW-0732">Signal</keyword>
<dbReference type="AlphaFoldDB" id="A0A9X4LF24"/>
<name>A0A9X4LF24_9BURK</name>
<dbReference type="InterPro" id="IPR002491">
    <property type="entry name" value="ABC_transptr_periplasmic_BD"/>
</dbReference>
<evidence type="ECO:0000256" key="1">
    <source>
        <dbReference type="SAM" id="SignalP"/>
    </source>
</evidence>
<keyword evidence="4" id="KW-1185">Reference proteome</keyword>
<dbReference type="RefSeq" id="WP_268149975.1">
    <property type="nucleotide sequence ID" value="NZ_JAPPUW010000008.1"/>
</dbReference>
<feature type="domain" description="Fe/B12 periplasmic-binding" evidence="2">
    <location>
        <begin position="23"/>
        <end position="276"/>
    </location>
</feature>
<feature type="chain" id="PRO_5040836559" evidence="1">
    <location>
        <begin position="21"/>
        <end position="277"/>
    </location>
</feature>
<protein>
    <submittedName>
        <fullName evidence="3">Hemin ABC transporter substrate-binding protein</fullName>
    </submittedName>
</protein>
<dbReference type="Pfam" id="PF01497">
    <property type="entry name" value="Peripla_BP_2"/>
    <property type="match status" value="1"/>
</dbReference>
<feature type="signal peptide" evidence="1">
    <location>
        <begin position="1"/>
        <end position="20"/>
    </location>
</feature>
<dbReference type="PANTHER" id="PTHR30535:SF4">
    <property type="entry name" value="HEMIN-BINDING PERIPLASMIC PROTEIN HMUT"/>
    <property type="match status" value="1"/>
</dbReference>
<sequence>MKRRQLLLAGLLPGLGLAQAQPRVVSVGGAVTETVFALGAQGQLAGVDTTSLFPVDATRLPQVGYARTLSAEGVLALAPQLLLAGGEAGPPQVLAQLKRAGVRVEVLDEHHRFDGVVERTKRIGMLSGREREAQQFIAKLQQDWAARPKPPAGSLPRVLFVLAHAGGQLRVAGEGTAADAMLTLAGARNAFAGVQGYRPLTAEAALQAAPDVILCTDQGLEAQGGIDGLLKAPGLALTPAGRARRVAGMEALLLLGFTPRLPQALAELTGKLHGRAA</sequence>
<dbReference type="Gene3D" id="3.40.50.1980">
    <property type="entry name" value="Nitrogenase molybdenum iron protein domain"/>
    <property type="match status" value="2"/>
</dbReference>
<dbReference type="SUPFAM" id="SSF53807">
    <property type="entry name" value="Helical backbone' metal receptor"/>
    <property type="match status" value="1"/>
</dbReference>
<comment type="caution">
    <text evidence="3">The sequence shown here is derived from an EMBL/GenBank/DDBJ whole genome shotgun (WGS) entry which is preliminary data.</text>
</comment>
<dbReference type="PROSITE" id="PS50983">
    <property type="entry name" value="FE_B12_PBP"/>
    <property type="match status" value="1"/>
</dbReference>
<gene>
    <name evidence="3" type="ORF">EXJ73_05600</name>
</gene>
<reference evidence="3" key="1">
    <citation type="submission" date="2019-02" db="EMBL/GenBank/DDBJ databases">
        <title>Draft genome of the type strain Pelomonas aquatica CCUG 52575T.</title>
        <authorList>
            <person name="Gomila M."/>
            <person name="Lalucat J."/>
        </authorList>
    </citation>
    <scope>NUCLEOTIDE SEQUENCE</scope>
    <source>
        <strain evidence="3">CCUG 52575</strain>
    </source>
</reference>
<dbReference type="Proteomes" id="UP001152766">
    <property type="component" value="Unassembled WGS sequence"/>
</dbReference>
<dbReference type="EMBL" id="SGUG01000006">
    <property type="protein sequence ID" value="MDG0861948.1"/>
    <property type="molecule type" value="Genomic_DNA"/>
</dbReference>
<accession>A0A9X4LF24</accession>
<evidence type="ECO:0000259" key="2">
    <source>
        <dbReference type="PROSITE" id="PS50983"/>
    </source>
</evidence>
<dbReference type="PANTHER" id="PTHR30535">
    <property type="entry name" value="VITAMIN B12-BINDING PROTEIN"/>
    <property type="match status" value="1"/>
</dbReference>
<proteinExistence type="predicted"/>